<name>A0ABQ4Z477_9ASTR</name>
<dbReference type="EMBL" id="BQNB010010943">
    <property type="protein sequence ID" value="GJS84016.1"/>
    <property type="molecule type" value="Genomic_DNA"/>
</dbReference>
<dbReference type="Proteomes" id="UP001151760">
    <property type="component" value="Unassembled WGS sequence"/>
</dbReference>
<organism evidence="1 2">
    <name type="scientific">Tanacetum coccineum</name>
    <dbReference type="NCBI Taxonomy" id="301880"/>
    <lineage>
        <taxon>Eukaryota</taxon>
        <taxon>Viridiplantae</taxon>
        <taxon>Streptophyta</taxon>
        <taxon>Embryophyta</taxon>
        <taxon>Tracheophyta</taxon>
        <taxon>Spermatophyta</taxon>
        <taxon>Magnoliopsida</taxon>
        <taxon>eudicotyledons</taxon>
        <taxon>Gunneridae</taxon>
        <taxon>Pentapetalae</taxon>
        <taxon>asterids</taxon>
        <taxon>campanulids</taxon>
        <taxon>Asterales</taxon>
        <taxon>Asteraceae</taxon>
        <taxon>Asteroideae</taxon>
        <taxon>Anthemideae</taxon>
        <taxon>Anthemidinae</taxon>
        <taxon>Tanacetum</taxon>
    </lineage>
</organism>
<evidence type="ECO:0000313" key="1">
    <source>
        <dbReference type="EMBL" id="GJS84016.1"/>
    </source>
</evidence>
<reference evidence="1" key="1">
    <citation type="journal article" date="2022" name="Int. J. Mol. Sci.">
        <title>Draft Genome of Tanacetum Coccineum: Genomic Comparison of Closely Related Tanacetum-Family Plants.</title>
        <authorList>
            <person name="Yamashiro T."/>
            <person name="Shiraishi A."/>
            <person name="Nakayama K."/>
            <person name="Satake H."/>
        </authorList>
    </citation>
    <scope>NUCLEOTIDE SEQUENCE</scope>
</reference>
<protein>
    <submittedName>
        <fullName evidence="1">Uncharacterized protein</fullName>
    </submittedName>
</protein>
<accession>A0ABQ4Z477</accession>
<gene>
    <name evidence="1" type="ORF">Tco_0750557</name>
</gene>
<proteinExistence type="predicted"/>
<sequence length="79" mass="9123">MNNRFSTESRIILALELRMNALAMLDSRLIRDDTRISDRYVFDLNGGAIDWKVPSKVPLQKSATELKYIARVRTHMEAV</sequence>
<evidence type="ECO:0000313" key="2">
    <source>
        <dbReference type="Proteomes" id="UP001151760"/>
    </source>
</evidence>
<comment type="caution">
    <text evidence="1">The sequence shown here is derived from an EMBL/GenBank/DDBJ whole genome shotgun (WGS) entry which is preliminary data.</text>
</comment>
<reference evidence="1" key="2">
    <citation type="submission" date="2022-01" db="EMBL/GenBank/DDBJ databases">
        <authorList>
            <person name="Yamashiro T."/>
            <person name="Shiraishi A."/>
            <person name="Satake H."/>
            <person name="Nakayama K."/>
        </authorList>
    </citation>
    <scope>NUCLEOTIDE SEQUENCE</scope>
</reference>
<keyword evidence="2" id="KW-1185">Reference proteome</keyword>